<dbReference type="GO" id="GO:0005886">
    <property type="term" value="C:plasma membrane"/>
    <property type="evidence" value="ECO:0007669"/>
    <property type="project" value="UniProtKB-SubCell"/>
</dbReference>
<dbReference type="GO" id="GO:0015190">
    <property type="term" value="F:L-leucine transmembrane transporter activity"/>
    <property type="evidence" value="ECO:0007669"/>
    <property type="project" value="TreeGrafter"/>
</dbReference>
<dbReference type="EMBL" id="DVOS01000055">
    <property type="protein sequence ID" value="HIV23535.1"/>
    <property type="molecule type" value="Genomic_DNA"/>
</dbReference>
<dbReference type="InterPro" id="IPR001851">
    <property type="entry name" value="ABC_transp_permease"/>
</dbReference>
<proteinExistence type="inferred from homology"/>
<name>A0A9D1NZ72_9FIRM</name>
<dbReference type="CDD" id="cd06582">
    <property type="entry name" value="TM_PBP1_LivH_like"/>
    <property type="match status" value="1"/>
</dbReference>
<evidence type="ECO:0000313" key="12">
    <source>
        <dbReference type="Proteomes" id="UP000886889"/>
    </source>
</evidence>
<feature type="transmembrane region" description="Helical" evidence="10">
    <location>
        <begin position="138"/>
        <end position="162"/>
    </location>
</feature>
<keyword evidence="3" id="KW-1003">Cell membrane</keyword>
<dbReference type="GO" id="GO:0015188">
    <property type="term" value="F:L-isoleucine transmembrane transporter activity"/>
    <property type="evidence" value="ECO:0007669"/>
    <property type="project" value="TreeGrafter"/>
</dbReference>
<sequence length="298" mass="31716">MSFDYILSQFVNGIKLGSIYAVVAIGYSMVYGILKLINFAHGDLMTVGVYTMLVLMGFSGIPIWLVILVGCGMSIIFGMTMEKLVYRPLRGSGEETTLIASLAVSVFLQNLISMIFSPQKRAFHLPDFLTQTYRLGSITLSVMNILTFISIVIILIALTLMLKKTKIGMAMRACSDNLAASQLMGIKINTVVAAAFVIGSGLAGLTGLMLAGEYKTIEPLMGFVPGLKAFCAAVLGGIGSLNGAVLGGFIIGIAEMLFAGLMPTDITPYRDAFIFLLLIVVLLVKPNGILGSSEGGRS</sequence>
<evidence type="ECO:0000256" key="8">
    <source>
        <dbReference type="ARBA" id="ARBA00023136"/>
    </source>
</evidence>
<keyword evidence="7 10" id="KW-1133">Transmembrane helix</keyword>
<feature type="transmembrane region" description="Helical" evidence="10">
    <location>
        <begin position="12"/>
        <end position="34"/>
    </location>
</feature>
<reference evidence="11" key="1">
    <citation type="submission" date="2020-10" db="EMBL/GenBank/DDBJ databases">
        <authorList>
            <person name="Gilroy R."/>
        </authorList>
    </citation>
    <scope>NUCLEOTIDE SEQUENCE</scope>
    <source>
        <strain evidence="11">ChiBcec6-7307</strain>
    </source>
</reference>
<dbReference type="PANTHER" id="PTHR11795">
    <property type="entry name" value="BRANCHED-CHAIN AMINO ACID TRANSPORT SYSTEM PERMEASE PROTEIN LIVH"/>
    <property type="match status" value="1"/>
</dbReference>
<dbReference type="GO" id="GO:1903806">
    <property type="term" value="P:L-isoleucine import across plasma membrane"/>
    <property type="evidence" value="ECO:0007669"/>
    <property type="project" value="TreeGrafter"/>
</dbReference>
<dbReference type="GO" id="GO:0015808">
    <property type="term" value="P:L-alanine transport"/>
    <property type="evidence" value="ECO:0007669"/>
    <property type="project" value="TreeGrafter"/>
</dbReference>
<keyword evidence="2" id="KW-0813">Transport</keyword>
<keyword evidence="4" id="KW-0997">Cell inner membrane</keyword>
<dbReference type="Proteomes" id="UP000886889">
    <property type="component" value="Unassembled WGS sequence"/>
</dbReference>
<evidence type="ECO:0000256" key="4">
    <source>
        <dbReference type="ARBA" id="ARBA00022519"/>
    </source>
</evidence>
<keyword evidence="8 10" id="KW-0472">Membrane</keyword>
<evidence type="ECO:0000256" key="10">
    <source>
        <dbReference type="SAM" id="Phobius"/>
    </source>
</evidence>
<protein>
    <submittedName>
        <fullName evidence="11">Branched-chain amino acid ABC transporter permease</fullName>
    </submittedName>
</protein>
<organism evidence="11 12">
    <name type="scientific">Candidatus Merdiplasma excrementigallinarum</name>
    <dbReference type="NCBI Taxonomy" id="2840864"/>
    <lineage>
        <taxon>Bacteria</taxon>
        <taxon>Bacillati</taxon>
        <taxon>Bacillota</taxon>
        <taxon>Clostridia</taxon>
        <taxon>Lachnospirales</taxon>
        <taxon>Lachnospiraceae</taxon>
        <taxon>Lachnospiraceae incertae sedis</taxon>
        <taxon>Candidatus Merdiplasma</taxon>
    </lineage>
</organism>
<feature type="transmembrane region" description="Helical" evidence="10">
    <location>
        <begin position="272"/>
        <end position="290"/>
    </location>
</feature>
<feature type="transmembrane region" description="Helical" evidence="10">
    <location>
        <begin position="191"/>
        <end position="212"/>
    </location>
</feature>
<evidence type="ECO:0000256" key="7">
    <source>
        <dbReference type="ARBA" id="ARBA00022989"/>
    </source>
</evidence>
<comment type="caution">
    <text evidence="11">The sequence shown here is derived from an EMBL/GenBank/DDBJ whole genome shotgun (WGS) entry which is preliminary data.</text>
</comment>
<feature type="transmembrane region" description="Helical" evidence="10">
    <location>
        <begin position="232"/>
        <end position="260"/>
    </location>
</feature>
<evidence type="ECO:0000256" key="9">
    <source>
        <dbReference type="ARBA" id="ARBA00037998"/>
    </source>
</evidence>
<accession>A0A9D1NZ72</accession>
<feature type="transmembrane region" description="Helical" evidence="10">
    <location>
        <begin position="54"/>
        <end position="77"/>
    </location>
</feature>
<keyword evidence="6" id="KW-0029">Amino-acid transport</keyword>
<evidence type="ECO:0000256" key="1">
    <source>
        <dbReference type="ARBA" id="ARBA00004651"/>
    </source>
</evidence>
<comment type="similarity">
    <text evidence="9">Belongs to the binding-protein-dependent transport system permease family. LivHM subfamily.</text>
</comment>
<evidence type="ECO:0000313" key="11">
    <source>
        <dbReference type="EMBL" id="HIV23535.1"/>
    </source>
</evidence>
<dbReference type="GO" id="GO:0005304">
    <property type="term" value="F:L-valine transmembrane transporter activity"/>
    <property type="evidence" value="ECO:0007669"/>
    <property type="project" value="TreeGrafter"/>
</dbReference>
<dbReference type="PANTHER" id="PTHR11795:SF371">
    <property type="entry name" value="HIGH-AFFINITY BRANCHED-CHAIN AMINO ACID TRANSPORT SYSTEM PERMEASE PROTEIN LIVH"/>
    <property type="match status" value="1"/>
</dbReference>
<comment type="subcellular location">
    <subcellularLocation>
        <location evidence="1">Cell membrane</location>
        <topology evidence="1">Multi-pass membrane protein</topology>
    </subcellularLocation>
</comment>
<feature type="transmembrane region" description="Helical" evidence="10">
    <location>
        <begin position="98"/>
        <end position="118"/>
    </location>
</feature>
<gene>
    <name evidence="11" type="ORF">IAC80_06310</name>
</gene>
<dbReference type="InterPro" id="IPR052157">
    <property type="entry name" value="BCAA_transport_permease"/>
</dbReference>
<evidence type="ECO:0000256" key="6">
    <source>
        <dbReference type="ARBA" id="ARBA00022970"/>
    </source>
</evidence>
<evidence type="ECO:0000256" key="3">
    <source>
        <dbReference type="ARBA" id="ARBA00022475"/>
    </source>
</evidence>
<dbReference type="GO" id="GO:0015192">
    <property type="term" value="F:L-phenylalanine transmembrane transporter activity"/>
    <property type="evidence" value="ECO:0007669"/>
    <property type="project" value="TreeGrafter"/>
</dbReference>
<evidence type="ECO:0000256" key="5">
    <source>
        <dbReference type="ARBA" id="ARBA00022692"/>
    </source>
</evidence>
<reference evidence="11" key="2">
    <citation type="journal article" date="2021" name="PeerJ">
        <title>Extensive microbial diversity within the chicken gut microbiome revealed by metagenomics and culture.</title>
        <authorList>
            <person name="Gilroy R."/>
            <person name="Ravi A."/>
            <person name="Getino M."/>
            <person name="Pursley I."/>
            <person name="Horton D.L."/>
            <person name="Alikhan N.F."/>
            <person name="Baker D."/>
            <person name="Gharbi K."/>
            <person name="Hall N."/>
            <person name="Watson M."/>
            <person name="Adriaenssens E.M."/>
            <person name="Foster-Nyarko E."/>
            <person name="Jarju S."/>
            <person name="Secka A."/>
            <person name="Antonio M."/>
            <person name="Oren A."/>
            <person name="Chaudhuri R.R."/>
            <person name="La Ragione R."/>
            <person name="Hildebrand F."/>
            <person name="Pallen M.J."/>
        </authorList>
    </citation>
    <scope>NUCLEOTIDE SEQUENCE</scope>
    <source>
        <strain evidence="11">ChiBcec6-7307</strain>
    </source>
</reference>
<dbReference type="Pfam" id="PF02653">
    <property type="entry name" value="BPD_transp_2"/>
    <property type="match status" value="1"/>
</dbReference>
<dbReference type="GO" id="GO:0042941">
    <property type="term" value="P:D-alanine transmembrane transport"/>
    <property type="evidence" value="ECO:0007669"/>
    <property type="project" value="TreeGrafter"/>
</dbReference>
<dbReference type="AlphaFoldDB" id="A0A9D1NZ72"/>
<evidence type="ECO:0000256" key="2">
    <source>
        <dbReference type="ARBA" id="ARBA00022448"/>
    </source>
</evidence>
<keyword evidence="5 10" id="KW-0812">Transmembrane</keyword>